<dbReference type="GO" id="GO:0005886">
    <property type="term" value="C:plasma membrane"/>
    <property type="evidence" value="ECO:0007669"/>
    <property type="project" value="UniProtKB-SubCell"/>
</dbReference>
<dbReference type="InterPro" id="IPR000515">
    <property type="entry name" value="MetI-like"/>
</dbReference>
<feature type="domain" description="ABC transmembrane type-1" evidence="8">
    <location>
        <begin position="86"/>
        <end position="290"/>
    </location>
</feature>
<dbReference type="GO" id="GO:0055085">
    <property type="term" value="P:transmembrane transport"/>
    <property type="evidence" value="ECO:0007669"/>
    <property type="project" value="InterPro"/>
</dbReference>
<protein>
    <recommendedName>
        <fullName evidence="8">ABC transmembrane type-1 domain-containing protein</fullName>
    </recommendedName>
</protein>
<sequence length="302" mass="32582">MRTHFPWKRALHSKAVWFSLMVTAAFALTAVLGPWLAPQDPYRWGASQADLPPVWVTDGPKAPQADFPLGSDRYGRDILSRLLYGTRTAFFLALLSVPLAGLVGTLVGLTAGYAGGKVDTGLSLLMDMIQSLPGIMFMVMLVLILRSVLSPSWFHGLIALVFGFAAVAWVSLARLIRVQVMVLKAQLFVEAAVSVGATPWQIITRHLLPNVSHLIIAWVINNVPAVILIEAVLGYIGIGVTSADSDNAFSVISWGGMFFSGRSALNRSPLMVVIPSVSILLISMSCILLGDFLKGISRPEAQ</sequence>
<dbReference type="RefSeq" id="WP_062417031.1">
    <property type="nucleotide sequence ID" value="NZ_DF967974.1"/>
</dbReference>
<accession>A0A0P6X857</accession>
<name>A0A0P6X857_9CHLR</name>
<evidence type="ECO:0000256" key="6">
    <source>
        <dbReference type="ARBA" id="ARBA00023136"/>
    </source>
</evidence>
<dbReference type="PROSITE" id="PS50928">
    <property type="entry name" value="ABC_TM1"/>
    <property type="match status" value="1"/>
</dbReference>
<proteinExistence type="inferred from homology"/>
<comment type="subcellular location">
    <subcellularLocation>
        <location evidence="1 7">Cell membrane</location>
        <topology evidence="1 7">Multi-pass membrane protein</topology>
    </subcellularLocation>
</comment>
<dbReference type="Pfam" id="PF00528">
    <property type="entry name" value="BPD_transp_1"/>
    <property type="match status" value="1"/>
</dbReference>
<dbReference type="InterPro" id="IPR035906">
    <property type="entry name" value="MetI-like_sf"/>
</dbReference>
<feature type="transmembrane region" description="Helical" evidence="7">
    <location>
        <begin position="15"/>
        <end position="37"/>
    </location>
</feature>
<evidence type="ECO:0000313" key="10">
    <source>
        <dbReference type="Proteomes" id="UP000050501"/>
    </source>
</evidence>
<evidence type="ECO:0000256" key="3">
    <source>
        <dbReference type="ARBA" id="ARBA00022475"/>
    </source>
</evidence>
<evidence type="ECO:0000256" key="1">
    <source>
        <dbReference type="ARBA" id="ARBA00004651"/>
    </source>
</evidence>
<evidence type="ECO:0000256" key="5">
    <source>
        <dbReference type="ARBA" id="ARBA00022989"/>
    </source>
</evidence>
<dbReference type="SUPFAM" id="SSF161098">
    <property type="entry name" value="MetI-like"/>
    <property type="match status" value="1"/>
</dbReference>
<dbReference type="AlphaFoldDB" id="A0A0P6X857"/>
<dbReference type="InterPro" id="IPR050366">
    <property type="entry name" value="BP-dependent_transpt_permease"/>
</dbReference>
<feature type="transmembrane region" description="Helical" evidence="7">
    <location>
        <begin position="124"/>
        <end position="146"/>
    </location>
</feature>
<dbReference type="Pfam" id="PF12911">
    <property type="entry name" value="OppC_N"/>
    <property type="match status" value="1"/>
</dbReference>
<reference evidence="9 10" key="1">
    <citation type="submission" date="2015-07" db="EMBL/GenBank/DDBJ databases">
        <title>Genome sequence of Levilinea saccharolytica DSM 16555.</title>
        <authorList>
            <person name="Hemp J."/>
            <person name="Ward L.M."/>
            <person name="Pace L.A."/>
            <person name="Fischer W.W."/>
        </authorList>
    </citation>
    <scope>NUCLEOTIDE SEQUENCE [LARGE SCALE GENOMIC DNA]</scope>
    <source>
        <strain evidence="9 10">KIBI-1</strain>
    </source>
</reference>
<dbReference type="InterPro" id="IPR025966">
    <property type="entry name" value="OppC_N"/>
</dbReference>
<keyword evidence="5 7" id="KW-1133">Transmembrane helix</keyword>
<gene>
    <name evidence="9" type="ORF">ADN01_17305</name>
</gene>
<keyword evidence="2 7" id="KW-0813">Transport</keyword>
<feature type="transmembrane region" description="Helical" evidence="7">
    <location>
        <begin position="215"/>
        <end position="236"/>
    </location>
</feature>
<feature type="transmembrane region" description="Helical" evidence="7">
    <location>
        <begin position="152"/>
        <end position="173"/>
    </location>
</feature>
<dbReference type="Proteomes" id="UP000050501">
    <property type="component" value="Unassembled WGS sequence"/>
</dbReference>
<evidence type="ECO:0000256" key="2">
    <source>
        <dbReference type="ARBA" id="ARBA00022448"/>
    </source>
</evidence>
<evidence type="ECO:0000256" key="7">
    <source>
        <dbReference type="RuleBase" id="RU363032"/>
    </source>
</evidence>
<evidence type="ECO:0000313" key="9">
    <source>
        <dbReference type="EMBL" id="KPL75609.1"/>
    </source>
</evidence>
<dbReference type="CDD" id="cd06261">
    <property type="entry name" value="TM_PBP2"/>
    <property type="match status" value="1"/>
</dbReference>
<comment type="similarity">
    <text evidence="7">Belongs to the binding-protein-dependent transport system permease family.</text>
</comment>
<feature type="transmembrane region" description="Helical" evidence="7">
    <location>
        <begin position="89"/>
        <end position="112"/>
    </location>
</feature>
<feature type="transmembrane region" description="Helical" evidence="7">
    <location>
        <begin position="271"/>
        <end position="293"/>
    </location>
</feature>
<evidence type="ECO:0000259" key="8">
    <source>
        <dbReference type="PROSITE" id="PS50928"/>
    </source>
</evidence>
<evidence type="ECO:0000256" key="4">
    <source>
        <dbReference type="ARBA" id="ARBA00022692"/>
    </source>
</evidence>
<comment type="caution">
    <text evidence="9">The sequence shown here is derived from an EMBL/GenBank/DDBJ whole genome shotgun (WGS) entry which is preliminary data.</text>
</comment>
<dbReference type="EMBL" id="LGCM01000065">
    <property type="protein sequence ID" value="KPL75609.1"/>
    <property type="molecule type" value="Genomic_DNA"/>
</dbReference>
<dbReference type="STRING" id="229921.ADN01_17305"/>
<keyword evidence="6 7" id="KW-0472">Membrane</keyword>
<dbReference type="PANTHER" id="PTHR43386">
    <property type="entry name" value="OLIGOPEPTIDE TRANSPORT SYSTEM PERMEASE PROTEIN APPC"/>
    <property type="match status" value="1"/>
</dbReference>
<dbReference type="Gene3D" id="1.10.3720.10">
    <property type="entry name" value="MetI-like"/>
    <property type="match status" value="1"/>
</dbReference>
<keyword evidence="10" id="KW-1185">Reference proteome</keyword>
<keyword evidence="3" id="KW-1003">Cell membrane</keyword>
<keyword evidence="4 7" id="KW-0812">Transmembrane</keyword>
<organism evidence="9 10">
    <name type="scientific">Levilinea saccharolytica</name>
    <dbReference type="NCBI Taxonomy" id="229921"/>
    <lineage>
        <taxon>Bacteria</taxon>
        <taxon>Bacillati</taxon>
        <taxon>Chloroflexota</taxon>
        <taxon>Anaerolineae</taxon>
        <taxon>Anaerolineales</taxon>
        <taxon>Anaerolineaceae</taxon>
        <taxon>Levilinea</taxon>
    </lineage>
</organism>
<dbReference type="OrthoDB" id="9776213at2"/>
<dbReference type="PANTHER" id="PTHR43386:SF1">
    <property type="entry name" value="D,D-DIPEPTIDE TRANSPORT SYSTEM PERMEASE PROTEIN DDPC-RELATED"/>
    <property type="match status" value="1"/>
</dbReference>